<evidence type="ECO:0000313" key="5">
    <source>
        <dbReference type="RefSeq" id="XP_030763266.1"/>
    </source>
</evidence>
<protein>
    <submittedName>
        <fullName evidence="4 5">Cytokine receptor-like factor 3</fullName>
    </submittedName>
</protein>
<dbReference type="GeneID" id="115887883"/>
<reference evidence="4 5" key="1">
    <citation type="submission" date="2025-04" db="UniProtKB">
        <authorList>
            <consortium name="RefSeq"/>
        </authorList>
    </citation>
    <scope>IDENTIFICATION</scope>
    <source>
        <tissue evidence="4 5">Gonads</tissue>
    </source>
</reference>
<evidence type="ECO:0000259" key="2">
    <source>
        <dbReference type="PROSITE" id="PS50853"/>
    </source>
</evidence>
<feature type="coiled-coil region" evidence="1">
    <location>
        <begin position="12"/>
        <end position="76"/>
    </location>
</feature>
<dbReference type="OrthoDB" id="9984427at2759"/>
<dbReference type="AlphaFoldDB" id="A0A6J2YJ22"/>
<dbReference type="RefSeq" id="XP_030763265.1">
    <property type="nucleotide sequence ID" value="XM_030907405.1"/>
</dbReference>
<proteinExistence type="predicted"/>
<accession>A0A6J2YJ22</accession>
<dbReference type="Proteomes" id="UP000504635">
    <property type="component" value="Unplaced"/>
</dbReference>
<dbReference type="SUPFAM" id="SSF49265">
    <property type="entry name" value="Fibronectin type III"/>
    <property type="match status" value="1"/>
</dbReference>
<evidence type="ECO:0000256" key="1">
    <source>
        <dbReference type="SAM" id="Coils"/>
    </source>
</evidence>
<dbReference type="KEGG" id="soy:115887883"/>
<dbReference type="InterPro" id="IPR013783">
    <property type="entry name" value="Ig-like_fold"/>
</dbReference>
<name>A0A6J2YJ22_SITOR</name>
<keyword evidence="3" id="KW-1185">Reference proteome</keyword>
<dbReference type="PROSITE" id="PS50853">
    <property type="entry name" value="FN3"/>
    <property type="match status" value="1"/>
</dbReference>
<evidence type="ECO:0000313" key="4">
    <source>
        <dbReference type="RefSeq" id="XP_030763265.1"/>
    </source>
</evidence>
<keyword evidence="1" id="KW-0175">Coiled coil</keyword>
<dbReference type="InterPro" id="IPR003961">
    <property type="entry name" value="FN3_dom"/>
</dbReference>
<organism evidence="3 5">
    <name type="scientific">Sitophilus oryzae</name>
    <name type="common">Rice weevil</name>
    <name type="synonym">Curculio oryzae</name>
    <dbReference type="NCBI Taxonomy" id="7048"/>
    <lineage>
        <taxon>Eukaryota</taxon>
        <taxon>Metazoa</taxon>
        <taxon>Ecdysozoa</taxon>
        <taxon>Arthropoda</taxon>
        <taxon>Hexapoda</taxon>
        <taxon>Insecta</taxon>
        <taxon>Pterygota</taxon>
        <taxon>Neoptera</taxon>
        <taxon>Endopterygota</taxon>
        <taxon>Coleoptera</taxon>
        <taxon>Polyphaga</taxon>
        <taxon>Cucujiformia</taxon>
        <taxon>Curculionidae</taxon>
        <taxon>Dryophthorinae</taxon>
        <taxon>Sitophilus</taxon>
    </lineage>
</organism>
<dbReference type="InterPro" id="IPR036116">
    <property type="entry name" value="FN3_sf"/>
</dbReference>
<dbReference type="Gene3D" id="2.60.40.10">
    <property type="entry name" value="Immunoglobulins"/>
    <property type="match status" value="1"/>
</dbReference>
<feature type="domain" description="Fibronectin type-III" evidence="2">
    <location>
        <begin position="163"/>
        <end position="269"/>
    </location>
</feature>
<evidence type="ECO:0000313" key="3">
    <source>
        <dbReference type="Proteomes" id="UP000504635"/>
    </source>
</evidence>
<gene>
    <name evidence="4 5" type="primary">LOC115887883</name>
</gene>
<dbReference type="RefSeq" id="XP_030763266.1">
    <property type="nucleotide sequence ID" value="XM_030907406.1"/>
</dbReference>
<sequence>MEMEIAETIVSATKYLKNLTGLQDEIRKAEKQILTTFDETSNNIKSTFSNLRKVLSDILTKREEDLLQKAEEAKNDGLVPLVECSNIIKRSIESTTNLIHQGSTINGIASQDFVSDFLDKGNLLGILPELPEAKEVPYISFLFDPMYESDLKNVCVNIGEVFRVAPIQIQKLTPKPGALLIEWQQKYDTGDDRVKDIQEFRLQRAFGDVTKQKNTVNFLDCYRGLDTQFLLRDIQICQPYSFRICCKFDGFTVWSPWSVPQVGITTLKWYSWEASEDSVLTNDNKIAKVESSLGKIVYSDGAQVSFSDSLEFTILDVDQRFEAAIAVIQSRNKNCSILKEYNDGIFLIDSNGKIFIDGVEKSTVLPKFAKGLKVGFSLEKISDDKILVNLDSNEKRVTYHWCLNDGSKLYFAAHLASQWKIMVE</sequence>